<dbReference type="InterPro" id="IPR030678">
    <property type="entry name" value="Peptide/Ni-bd"/>
</dbReference>
<dbReference type="GO" id="GO:1904680">
    <property type="term" value="F:peptide transmembrane transporter activity"/>
    <property type="evidence" value="ECO:0007669"/>
    <property type="project" value="TreeGrafter"/>
</dbReference>
<protein>
    <submittedName>
        <fullName evidence="4">Peptide ABC transporter substrate-binding protein</fullName>
    </submittedName>
</protein>
<dbReference type="InterPro" id="IPR039424">
    <property type="entry name" value="SBP_5"/>
</dbReference>
<dbReference type="EMBL" id="NAAC01000031">
    <property type="protein sequence ID" value="RDJ05829.1"/>
    <property type="molecule type" value="Genomic_DNA"/>
</dbReference>
<dbReference type="GO" id="GO:0015833">
    <property type="term" value="P:peptide transport"/>
    <property type="evidence" value="ECO:0007669"/>
    <property type="project" value="TreeGrafter"/>
</dbReference>
<dbReference type="OrthoDB" id="9803988at2"/>
<reference evidence="4 5" key="1">
    <citation type="submission" date="2017-03" db="EMBL/GenBank/DDBJ databases">
        <title>Genome analysis of Rhizobial strains effectives or ineffectives for nitrogen fixation isolated from bean seeds.</title>
        <authorList>
            <person name="Peralta H."/>
            <person name="Aguilar-Vera A."/>
            <person name="Mora Y."/>
            <person name="Vargas-Lagunas C."/>
            <person name="Girard L."/>
            <person name="Mora J."/>
        </authorList>
    </citation>
    <scope>NUCLEOTIDE SEQUENCE [LARGE SCALE GENOMIC DNA]</scope>
    <source>
        <strain evidence="4 5">CCGM3</strain>
    </source>
</reference>
<sequence>MHRAGDVQGRRTSLGAALLGDTPIGIASEGAHANMSIAQRLVVLATILLLAAVPQPSHSTDRTLKLLLWQAPSILNPHLAPGVKDQTASRIIYEPLASFDSEGHLVTFLAANVPSLTNGQVAKDGRSVIWKLKPNVKWSDGVAFTARDVVFTYSYITNPDVGSSSVGTYKSVDKVEALDDLTVKVTFKNVDPAWALPFVGIQGTILPEHVFAPYNNKAAVDAPPNLKPIGTGPYRLKEFRTEDVLLIGDDVVNTVKIIYEPNPEYRDRARQGFDEVTLQGGGDAKMAAKAVLGTGVVDYAWNLQIGDAELQEQEAKHIGKVALYFGSYVERLMLNFTDPNRETSDGERASLQFANPILADAKVRLALAKAVDRNKIAALYGRTGRPTANLLVAPVLYNSRNTTWEFDPDKARALLDEAGWRDTNGDGIRDKSGLPLTLLFQTSVNAVRQKTQAIIAADLAAIGIKVEDKQIDSSVFFSPSPDILNTSQHFYADLEEFATGNKSPDPGSYMVKWTCAEAAQKSNNWSGLNESRYCSDKYDALFRASETEIDPEKRIGLFVEMNDLLIADSAVIPIVEWANVPGLRNDIVGFDPTPWDSETWNIADWRRTP</sequence>
<dbReference type="Proteomes" id="UP000254939">
    <property type="component" value="Unassembled WGS sequence"/>
</dbReference>
<dbReference type="SUPFAM" id="SSF53850">
    <property type="entry name" value="Periplasmic binding protein-like II"/>
    <property type="match status" value="1"/>
</dbReference>
<dbReference type="GO" id="GO:0043190">
    <property type="term" value="C:ATP-binding cassette (ABC) transporter complex"/>
    <property type="evidence" value="ECO:0007669"/>
    <property type="project" value="InterPro"/>
</dbReference>
<dbReference type="CDD" id="cd08513">
    <property type="entry name" value="PBP2_thermophilic_Hb8_like"/>
    <property type="match status" value="1"/>
</dbReference>
<gene>
    <name evidence="4" type="ORF">B5K06_25765</name>
</gene>
<dbReference type="AlphaFoldDB" id="A0A370KIW4"/>
<dbReference type="Gene3D" id="3.10.105.10">
    <property type="entry name" value="Dipeptide-binding Protein, Domain 3"/>
    <property type="match status" value="1"/>
</dbReference>
<dbReference type="PIRSF" id="PIRSF002741">
    <property type="entry name" value="MppA"/>
    <property type="match status" value="1"/>
</dbReference>
<accession>A0A370KIW4</accession>
<evidence type="ECO:0000259" key="3">
    <source>
        <dbReference type="Pfam" id="PF00496"/>
    </source>
</evidence>
<proteinExistence type="inferred from homology"/>
<dbReference type="Pfam" id="PF00496">
    <property type="entry name" value="SBP_bac_5"/>
    <property type="match status" value="1"/>
</dbReference>
<evidence type="ECO:0000313" key="5">
    <source>
        <dbReference type="Proteomes" id="UP000254939"/>
    </source>
</evidence>
<name>A0A370KIW4_9HYPH</name>
<comment type="caution">
    <text evidence="4">The sequence shown here is derived from an EMBL/GenBank/DDBJ whole genome shotgun (WGS) entry which is preliminary data.</text>
</comment>
<dbReference type="PANTHER" id="PTHR30290">
    <property type="entry name" value="PERIPLASMIC BINDING COMPONENT OF ABC TRANSPORTER"/>
    <property type="match status" value="1"/>
</dbReference>
<comment type="similarity">
    <text evidence="2">Belongs to the bacterial solute-binding protein 5 family.</text>
</comment>
<evidence type="ECO:0000313" key="4">
    <source>
        <dbReference type="EMBL" id="RDJ05829.1"/>
    </source>
</evidence>
<dbReference type="InterPro" id="IPR000914">
    <property type="entry name" value="SBP_5_dom"/>
</dbReference>
<organism evidence="4 5">
    <name type="scientific">Rhizobium grahamii</name>
    <dbReference type="NCBI Taxonomy" id="1120045"/>
    <lineage>
        <taxon>Bacteria</taxon>
        <taxon>Pseudomonadati</taxon>
        <taxon>Pseudomonadota</taxon>
        <taxon>Alphaproteobacteria</taxon>
        <taxon>Hyphomicrobiales</taxon>
        <taxon>Rhizobiaceae</taxon>
        <taxon>Rhizobium/Agrobacterium group</taxon>
        <taxon>Rhizobium</taxon>
    </lineage>
</organism>
<evidence type="ECO:0000256" key="2">
    <source>
        <dbReference type="ARBA" id="ARBA00005695"/>
    </source>
</evidence>
<dbReference type="PANTHER" id="PTHR30290:SF65">
    <property type="entry name" value="MONOACYL PHOSPHATIDYLINOSITOL TETRAMANNOSIDE-BINDING PROTEIN LPQW-RELATED"/>
    <property type="match status" value="1"/>
</dbReference>
<feature type="domain" description="Solute-binding protein family 5" evidence="3">
    <location>
        <begin position="115"/>
        <end position="513"/>
    </location>
</feature>
<dbReference type="Gene3D" id="3.40.190.10">
    <property type="entry name" value="Periplasmic binding protein-like II"/>
    <property type="match status" value="1"/>
</dbReference>
<evidence type="ECO:0000256" key="1">
    <source>
        <dbReference type="ARBA" id="ARBA00004418"/>
    </source>
</evidence>
<dbReference type="GO" id="GO:0030288">
    <property type="term" value="C:outer membrane-bounded periplasmic space"/>
    <property type="evidence" value="ECO:0007669"/>
    <property type="project" value="UniProtKB-ARBA"/>
</dbReference>
<comment type="subcellular location">
    <subcellularLocation>
        <location evidence="1">Periplasm</location>
    </subcellularLocation>
</comment>